<protein>
    <submittedName>
        <fullName evidence="1">Uncharacterized protein</fullName>
    </submittedName>
</protein>
<gene>
    <name evidence="1" type="ORF">LP422_12355</name>
</gene>
<dbReference type="Proteomes" id="UP001059663">
    <property type="component" value="Chromosome"/>
</dbReference>
<accession>A0AC61U109</accession>
<evidence type="ECO:0000313" key="1">
    <source>
        <dbReference type="EMBL" id="UUZ43678.1"/>
    </source>
</evidence>
<proteinExistence type="predicted"/>
<organism evidence="1 2">
    <name type="scientific">Janibacter limosus</name>
    <dbReference type="NCBI Taxonomy" id="53458"/>
    <lineage>
        <taxon>Bacteria</taxon>
        <taxon>Bacillati</taxon>
        <taxon>Actinomycetota</taxon>
        <taxon>Actinomycetes</taxon>
        <taxon>Micrococcales</taxon>
        <taxon>Intrasporangiaceae</taxon>
        <taxon>Janibacter</taxon>
    </lineage>
</organism>
<evidence type="ECO:0000313" key="2">
    <source>
        <dbReference type="Proteomes" id="UP001059663"/>
    </source>
</evidence>
<name>A0AC61U109_9MICO</name>
<dbReference type="EMBL" id="CP087977">
    <property type="protein sequence ID" value="UUZ43678.1"/>
    <property type="molecule type" value="Genomic_DNA"/>
</dbReference>
<reference evidence="1" key="1">
    <citation type="submission" date="2021-11" db="EMBL/GenBank/DDBJ databases">
        <title>Study of the species diversity of bacterial strains isolated from a unique natural object - Shulgan-Tash cave (Bashkiria).</title>
        <authorList>
            <person name="Sazanova A.L."/>
            <person name="Chirak E.R."/>
            <person name="Safronova V.I."/>
        </authorList>
    </citation>
    <scope>NUCLEOTIDE SEQUENCE</scope>
    <source>
        <strain evidence="1">P1</strain>
    </source>
</reference>
<sequence>MGDAGPTESRHPAARGQIAGQDHGRGKGRRQDGLVPGVQSQTAQVLADVVGAPRRVVGRVDDRDRQRVERSSGVIDRACPGVDHAVRVADQPVVPCGQPVAGHDSLVS</sequence>